<name>A0A4Q0NY48_9FLAO</name>
<gene>
    <name evidence="1" type="ORF">DSM04_102160</name>
</gene>
<accession>A0A4Q0NY48</accession>
<protein>
    <recommendedName>
        <fullName evidence="3">DUF922 domain-containing protein</fullName>
    </recommendedName>
</protein>
<sequence>MIRVLSLLICATLLLGVQKKSYRFPWQENKMLQWSDFRGRPDRSTSYTATANTGISHRYTISKGYLVKEKSIIQANFYPKLSWYKPNLIDEHTLAHEQTHFDISEVHARMLRKAIAEFKFSKNSQKEVDAIYKPIERSRRAMQTQFDIETEHSQNIEAEAQWERKVQNLLYIYRRWSH</sequence>
<reference evidence="1 2" key="1">
    <citation type="submission" date="2018-07" db="EMBL/GenBank/DDBJ databases">
        <title>Leeuwenhoekiella genomics.</title>
        <authorList>
            <person name="Tahon G."/>
            <person name="Willems A."/>
        </authorList>
    </citation>
    <scope>NUCLEOTIDE SEQUENCE [LARGE SCALE GENOMIC DNA]</scope>
    <source>
        <strain evidence="1 2">R-50232</strain>
    </source>
</reference>
<dbReference type="InterPro" id="IPR010321">
    <property type="entry name" value="DUF922"/>
</dbReference>
<proteinExistence type="predicted"/>
<evidence type="ECO:0000313" key="1">
    <source>
        <dbReference type="EMBL" id="RXG16579.1"/>
    </source>
</evidence>
<dbReference type="AlphaFoldDB" id="A0A4Q0NY48"/>
<keyword evidence="2" id="KW-1185">Reference proteome</keyword>
<dbReference type="EMBL" id="QOVI01000002">
    <property type="protein sequence ID" value="RXG16579.1"/>
    <property type="molecule type" value="Genomic_DNA"/>
</dbReference>
<dbReference type="OrthoDB" id="5431540at2"/>
<evidence type="ECO:0008006" key="3">
    <source>
        <dbReference type="Google" id="ProtNLM"/>
    </source>
</evidence>
<dbReference type="RefSeq" id="WP_128760255.1">
    <property type="nucleotide sequence ID" value="NZ_QOVI01000002.1"/>
</dbReference>
<organism evidence="1 2">
    <name type="scientific">Leeuwenhoekiella aestuarii</name>
    <dbReference type="NCBI Taxonomy" id="2249426"/>
    <lineage>
        <taxon>Bacteria</taxon>
        <taxon>Pseudomonadati</taxon>
        <taxon>Bacteroidota</taxon>
        <taxon>Flavobacteriia</taxon>
        <taxon>Flavobacteriales</taxon>
        <taxon>Flavobacteriaceae</taxon>
        <taxon>Leeuwenhoekiella</taxon>
    </lineage>
</organism>
<comment type="caution">
    <text evidence="1">The sequence shown here is derived from an EMBL/GenBank/DDBJ whole genome shotgun (WGS) entry which is preliminary data.</text>
</comment>
<dbReference type="Proteomes" id="UP000289821">
    <property type="component" value="Unassembled WGS sequence"/>
</dbReference>
<dbReference type="Pfam" id="PF06037">
    <property type="entry name" value="DUF922"/>
    <property type="match status" value="1"/>
</dbReference>
<evidence type="ECO:0000313" key="2">
    <source>
        <dbReference type="Proteomes" id="UP000289821"/>
    </source>
</evidence>